<keyword evidence="7 13" id="KW-0808">Transferase</keyword>
<evidence type="ECO:0000256" key="7">
    <source>
        <dbReference type="ARBA" id="ARBA00022679"/>
    </source>
</evidence>
<comment type="catalytic activity">
    <reaction evidence="13">
        <text>a lipid A disaccharide + ATP = a lipid IVA + ADP + H(+)</text>
        <dbReference type="Rhea" id="RHEA:67840"/>
        <dbReference type="ChEBI" id="CHEBI:15378"/>
        <dbReference type="ChEBI" id="CHEBI:30616"/>
        <dbReference type="ChEBI" id="CHEBI:176343"/>
        <dbReference type="ChEBI" id="CHEBI:176425"/>
        <dbReference type="ChEBI" id="CHEBI:456216"/>
        <dbReference type="EC" id="2.7.1.130"/>
    </reaction>
</comment>
<evidence type="ECO:0000256" key="13">
    <source>
        <dbReference type="HAMAP-Rule" id="MF_00409"/>
    </source>
</evidence>
<dbReference type="GO" id="GO:0005886">
    <property type="term" value="C:plasma membrane"/>
    <property type="evidence" value="ECO:0007669"/>
    <property type="project" value="TreeGrafter"/>
</dbReference>
<dbReference type="GO" id="GO:0009245">
    <property type="term" value="P:lipid A biosynthetic process"/>
    <property type="evidence" value="ECO:0007669"/>
    <property type="project" value="UniProtKB-UniRule"/>
</dbReference>
<evidence type="ECO:0000256" key="1">
    <source>
        <dbReference type="ARBA" id="ARBA00002274"/>
    </source>
</evidence>
<dbReference type="RefSeq" id="WP_271426375.1">
    <property type="nucleotide sequence ID" value="NZ_JAQIPB010000001.1"/>
</dbReference>
<dbReference type="InterPro" id="IPR003758">
    <property type="entry name" value="LpxK"/>
</dbReference>
<evidence type="ECO:0000256" key="5">
    <source>
        <dbReference type="ARBA" id="ARBA00022516"/>
    </source>
</evidence>
<keyword evidence="10 13" id="KW-0067">ATP-binding</keyword>
<keyword evidence="9 13" id="KW-0418">Kinase</keyword>
<evidence type="ECO:0000256" key="4">
    <source>
        <dbReference type="ARBA" id="ARBA00016436"/>
    </source>
</evidence>
<organism evidence="14 15">
    <name type="scientific">Xenophilus arseniciresistens</name>
    <dbReference type="NCBI Taxonomy" id="1283306"/>
    <lineage>
        <taxon>Bacteria</taxon>
        <taxon>Pseudomonadati</taxon>
        <taxon>Pseudomonadota</taxon>
        <taxon>Betaproteobacteria</taxon>
        <taxon>Burkholderiales</taxon>
        <taxon>Comamonadaceae</taxon>
        <taxon>Xenophilus</taxon>
    </lineage>
</organism>
<keyword evidence="5 13" id="KW-0444">Lipid biosynthesis</keyword>
<evidence type="ECO:0000313" key="15">
    <source>
        <dbReference type="Proteomes" id="UP001212602"/>
    </source>
</evidence>
<evidence type="ECO:0000256" key="10">
    <source>
        <dbReference type="ARBA" id="ARBA00022840"/>
    </source>
</evidence>
<evidence type="ECO:0000313" key="14">
    <source>
        <dbReference type="EMBL" id="MDA7415112.1"/>
    </source>
</evidence>
<comment type="function">
    <text evidence="1 13">Transfers the gamma-phosphate of ATP to the 4'-position of a tetraacyldisaccharide 1-phosphate intermediate (termed DS-1-P) to form tetraacyldisaccharide 1,4'-bis-phosphate (lipid IVA).</text>
</comment>
<dbReference type="PANTHER" id="PTHR42724">
    <property type="entry name" value="TETRAACYLDISACCHARIDE 4'-KINASE"/>
    <property type="match status" value="1"/>
</dbReference>
<dbReference type="EC" id="2.7.1.130" evidence="3 13"/>
<comment type="similarity">
    <text evidence="13">Belongs to the LpxK family.</text>
</comment>
<dbReference type="GO" id="GO:0009244">
    <property type="term" value="P:lipopolysaccharide core region biosynthetic process"/>
    <property type="evidence" value="ECO:0007669"/>
    <property type="project" value="TreeGrafter"/>
</dbReference>
<feature type="binding site" evidence="13">
    <location>
        <begin position="60"/>
        <end position="67"/>
    </location>
    <ligand>
        <name>ATP</name>
        <dbReference type="ChEBI" id="CHEBI:30616"/>
    </ligand>
</feature>
<evidence type="ECO:0000256" key="11">
    <source>
        <dbReference type="ARBA" id="ARBA00023098"/>
    </source>
</evidence>
<dbReference type="AlphaFoldDB" id="A0AAE3SXG6"/>
<dbReference type="Proteomes" id="UP001212602">
    <property type="component" value="Unassembled WGS sequence"/>
</dbReference>
<dbReference type="HAMAP" id="MF_00409">
    <property type="entry name" value="LpxK"/>
    <property type="match status" value="1"/>
</dbReference>
<keyword evidence="6 13" id="KW-0441">Lipid A biosynthesis</keyword>
<dbReference type="GO" id="GO:0009029">
    <property type="term" value="F:lipid-A 4'-kinase activity"/>
    <property type="evidence" value="ECO:0007669"/>
    <property type="project" value="UniProtKB-UniRule"/>
</dbReference>
<dbReference type="Pfam" id="PF02606">
    <property type="entry name" value="LpxK"/>
    <property type="match status" value="1"/>
</dbReference>
<evidence type="ECO:0000256" key="2">
    <source>
        <dbReference type="ARBA" id="ARBA00004870"/>
    </source>
</evidence>
<comment type="caution">
    <text evidence="14">The sequence shown here is derived from an EMBL/GenBank/DDBJ whole genome shotgun (WGS) entry which is preliminary data.</text>
</comment>
<accession>A0AAE3SXG6</accession>
<dbReference type="SUPFAM" id="SSF52540">
    <property type="entry name" value="P-loop containing nucleoside triphosphate hydrolases"/>
    <property type="match status" value="1"/>
</dbReference>
<gene>
    <name evidence="13 14" type="primary">lpxK</name>
    <name evidence="14" type="ORF">PGB34_01925</name>
</gene>
<proteinExistence type="inferred from homology"/>
<comment type="pathway">
    <text evidence="2 13">Glycolipid biosynthesis; lipid IV(A) biosynthesis; lipid IV(A) from (3R)-3-hydroxytetradecanoyl-[acyl-carrier-protein] and UDP-N-acetyl-alpha-D-glucosamine: step 6/6.</text>
</comment>
<dbReference type="GO" id="GO:0005524">
    <property type="term" value="F:ATP binding"/>
    <property type="evidence" value="ECO:0007669"/>
    <property type="project" value="UniProtKB-UniRule"/>
</dbReference>
<evidence type="ECO:0000256" key="6">
    <source>
        <dbReference type="ARBA" id="ARBA00022556"/>
    </source>
</evidence>
<dbReference type="PANTHER" id="PTHR42724:SF1">
    <property type="entry name" value="TETRAACYLDISACCHARIDE 4'-KINASE, MITOCHONDRIAL-RELATED"/>
    <property type="match status" value="1"/>
</dbReference>
<sequence>MSAAGLLQRAWRTRGALAWTLRPLSWLFAGLAAVHRLQYRRGWKTVHRLPVPVVVVGNVVAGGAGKTPVVIALVQHLRARGLQVGVVSRGYGRRTNEGRLVLPGSDPRDVGDEPLLIVRATGAPLAVDRDRVAAAQRLLAAHPQLQLIVSDDGLQHLALARDVEICVFDDRGVGNGWLLPAGPLREAWPRPCDLVLHTGSQPAFDGFTAQRALADAAVTRDGRSVPLAELAQRADLVAVAGIAQPQNFFDMLRARGVQPAQCIALPDHHDFAGPPPWPADALLLCTEKDAAKLWQRAPTALAVPLHFMPEPAFFAALDAKLAQVPRLSSTHGYEAA</sequence>
<keyword evidence="8 13" id="KW-0547">Nucleotide-binding</keyword>
<dbReference type="NCBIfam" id="TIGR00682">
    <property type="entry name" value="lpxK"/>
    <property type="match status" value="1"/>
</dbReference>
<keyword evidence="15" id="KW-1185">Reference proteome</keyword>
<evidence type="ECO:0000256" key="3">
    <source>
        <dbReference type="ARBA" id="ARBA00012071"/>
    </source>
</evidence>
<dbReference type="InterPro" id="IPR027417">
    <property type="entry name" value="P-loop_NTPase"/>
</dbReference>
<keyword evidence="11 13" id="KW-0443">Lipid metabolism</keyword>
<reference evidence="14" key="1">
    <citation type="submission" date="2023-01" db="EMBL/GenBank/DDBJ databases">
        <title>Xenophilus mangrovi sp. nov., isolated from soil of Mangrove nature reserve.</title>
        <authorList>
            <person name="Xu S."/>
            <person name="Liu Z."/>
            <person name="Xu Y."/>
        </authorList>
    </citation>
    <scope>NUCLEOTIDE SEQUENCE</scope>
    <source>
        <strain evidence="14">YW8</strain>
    </source>
</reference>
<evidence type="ECO:0000256" key="8">
    <source>
        <dbReference type="ARBA" id="ARBA00022741"/>
    </source>
</evidence>
<evidence type="ECO:0000256" key="9">
    <source>
        <dbReference type="ARBA" id="ARBA00022777"/>
    </source>
</evidence>
<protein>
    <recommendedName>
        <fullName evidence="4 13">Tetraacyldisaccharide 4'-kinase</fullName>
        <ecNumber evidence="3 13">2.7.1.130</ecNumber>
    </recommendedName>
    <alternativeName>
        <fullName evidence="12 13">Lipid A 4'-kinase</fullName>
    </alternativeName>
</protein>
<dbReference type="EMBL" id="JAQIPB010000001">
    <property type="protein sequence ID" value="MDA7415112.1"/>
    <property type="molecule type" value="Genomic_DNA"/>
</dbReference>
<name>A0AAE3SXG6_9BURK</name>
<evidence type="ECO:0000256" key="12">
    <source>
        <dbReference type="ARBA" id="ARBA00029757"/>
    </source>
</evidence>